<accession>A0A974S1C9</accession>
<gene>
    <name evidence="2" type="ORF">I6J18_21375</name>
</gene>
<dbReference type="InterPro" id="IPR000182">
    <property type="entry name" value="GNAT_dom"/>
</dbReference>
<name>A0A974S1C9_PERPY</name>
<dbReference type="Pfam" id="PF00583">
    <property type="entry name" value="Acetyltransf_1"/>
    <property type="match status" value="1"/>
</dbReference>
<dbReference type="GO" id="GO:0016747">
    <property type="term" value="F:acyltransferase activity, transferring groups other than amino-acyl groups"/>
    <property type="evidence" value="ECO:0007669"/>
    <property type="project" value="InterPro"/>
</dbReference>
<feature type="domain" description="N-acetyltransferase" evidence="1">
    <location>
        <begin position="3"/>
        <end position="121"/>
    </location>
</feature>
<reference evidence="2 3" key="1">
    <citation type="submission" date="2021-01" db="EMBL/GenBank/DDBJ databases">
        <title>FDA dAtabase for Regulatory Grade micrObial Sequences (FDA-ARGOS): Supporting development and validation of Infectious Disease Dx tests.</title>
        <authorList>
            <person name="Nelson B."/>
            <person name="Plummer A."/>
            <person name="Tallon L."/>
            <person name="Sadzewicz L."/>
            <person name="Zhao X."/>
            <person name="Boylan J."/>
            <person name="Ott S."/>
            <person name="Bowen H."/>
            <person name="Vavikolanu K."/>
            <person name="Mehta A."/>
            <person name="Aluvathingal J."/>
            <person name="Nadendla S."/>
            <person name="Myers T."/>
            <person name="Yan Y."/>
            <person name="Sichtig H."/>
        </authorList>
    </citation>
    <scope>NUCLEOTIDE SEQUENCE [LARGE SCALE GENOMIC DNA]</scope>
    <source>
        <strain evidence="2 3">FDAARGOS_1161</strain>
    </source>
</reference>
<protein>
    <submittedName>
        <fullName evidence="2">GNAT family N-acetyltransferase</fullName>
    </submittedName>
</protein>
<dbReference type="EMBL" id="CP068053">
    <property type="protein sequence ID" value="QQT00100.1"/>
    <property type="molecule type" value="Genomic_DNA"/>
</dbReference>
<evidence type="ECO:0000313" key="3">
    <source>
        <dbReference type="Proteomes" id="UP000595254"/>
    </source>
</evidence>
<evidence type="ECO:0000313" key="2">
    <source>
        <dbReference type="EMBL" id="QQT00100.1"/>
    </source>
</evidence>
<dbReference type="Proteomes" id="UP000595254">
    <property type="component" value="Chromosome"/>
</dbReference>
<organism evidence="2 3">
    <name type="scientific">Peribacillus psychrosaccharolyticus</name>
    <name type="common">Bacillus psychrosaccharolyticus</name>
    <dbReference type="NCBI Taxonomy" id="1407"/>
    <lineage>
        <taxon>Bacteria</taxon>
        <taxon>Bacillati</taxon>
        <taxon>Bacillota</taxon>
        <taxon>Bacilli</taxon>
        <taxon>Bacillales</taxon>
        <taxon>Bacillaceae</taxon>
        <taxon>Peribacillus</taxon>
    </lineage>
</organism>
<dbReference type="RefSeq" id="WP_040374489.1">
    <property type="nucleotide sequence ID" value="NZ_CP068053.1"/>
</dbReference>
<dbReference type="PROSITE" id="PS51186">
    <property type="entry name" value="GNAT"/>
    <property type="match status" value="1"/>
</dbReference>
<keyword evidence="3" id="KW-1185">Reference proteome</keyword>
<dbReference type="CDD" id="cd04301">
    <property type="entry name" value="NAT_SF"/>
    <property type="match status" value="1"/>
</dbReference>
<sequence length="121" mass="13684">MFIRYKKNHEKIAMGLLSFMPDLKDIKKLQTTMKDYESDESLQLLLWKEEEIIGVAGLNLSQEGIIKIQHISVNPSFRAQGVGKAMVKAIIEQYPDKEVQPTDDVAEFFGKCDLPGNETPA</sequence>
<dbReference type="InterPro" id="IPR016181">
    <property type="entry name" value="Acyl_CoA_acyltransferase"/>
</dbReference>
<dbReference type="SUPFAM" id="SSF55729">
    <property type="entry name" value="Acyl-CoA N-acyltransferases (Nat)"/>
    <property type="match status" value="1"/>
</dbReference>
<dbReference type="Gene3D" id="3.40.630.30">
    <property type="match status" value="1"/>
</dbReference>
<dbReference type="AlphaFoldDB" id="A0A974S1C9"/>
<dbReference type="KEGG" id="ppsr:I6J18_21375"/>
<proteinExistence type="predicted"/>
<evidence type="ECO:0000259" key="1">
    <source>
        <dbReference type="PROSITE" id="PS51186"/>
    </source>
</evidence>